<dbReference type="Pfam" id="PF06089">
    <property type="entry name" value="Asparaginase_II"/>
    <property type="match status" value="1"/>
</dbReference>
<dbReference type="PANTHER" id="PTHR42110">
    <property type="entry name" value="L-ASPARAGINASE, PUTATIVE (AFU_ORTHOLOGUE AFUA_3G11890)-RELATED"/>
    <property type="match status" value="1"/>
</dbReference>
<evidence type="ECO:0000313" key="2">
    <source>
        <dbReference type="Proteomes" id="UP000009881"/>
    </source>
</evidence>
<evidence type="ECO:0000313" key="1">
    <source>
        <dbReference type="EMBL" id="EKV30560.1"/>
    </source>
</evidence>
<dbReference type="PANTHER" id="PTHR42110:SF1">
    <property type="entry name" value="L-ASPARAGINASE, PUTATIVE (AFU_ORTHOLOGUE AFUA_3G11890)-RELATED"/>
    <property type="match status" value="1"/>
</dbReference>
<keyword evidence="2" id="KW-1185">Reference proteome</keyword>
<comment type="caution">
    <text evidence="1">The sequence shown here is derived from an EMBL/GenBank/DDBJ whole genome shotgun (WGS) entry which is preliminary data.</text>
</comment>
<gene>
    <name evidence="1" type="ORF">C882_4519</name>
</gene>
<dbReference type="AlphaFoldDB" id="K9GX66"/>
<dbReference type="SUPFAM" id="SSF56601">
    <property type="entry name" value="beta-lactamase/transpeptidase-like"/>
    <property type="match status" value="1"/>
</dbReference>
<dbReference type="EMBL" id="ANHY01000008">
    <property type="protein sequence ID" value="EKV30560.1"/>
    <property type="molecule type" value="Genomic_DNA"/>
</dbReference>
<accession>K9GX66</accession>
<dbReference type="Proteomes" id="UP000009881">
    <property type="component" value="Unassembled WGS sequence"/>
</dbReference>
<protein>
    <submittedName>
        <fullName evidence="1">L-asparaginase II</fullName>
    </submittedName>
</protein>
<proteinExistence type="predicted"/>
<name>K9GX66_9PROT</name>
<dbReference type="RefSeq" id="WP_009540627.1">
    <property type="nucleotide sequence ID" value="NZ_ANHY01000008.1"/>
</dbReference>
<dbReference type="STRING" id="1238182.C882_4519"/>
<dbReference type="InterPro" id="IPR012338">
    <property type="entry name" value="Beta-lactam/transpept-like"/>
</dbReference>
<dbReference type="InterPro" id="IPR010349">
    <property type="entry name" value="Asparaginase_II"/>
</dbReference>
<dbReference type="OrthoDB" id="9780674at2"/>
<organism evidence="1 2">
    <name type="scientific">Caenispirillum salinarum AK4</name>
    <dbReference type="NCBI Taxonomy" id="1238182"/>
    <lineage>
        <taxon>Bacteria</taxon>
        <taxon>Pseudomonadati</taxon>
        <taxon>Pseudomonadota</taxon>
        <taxon>Alphaproteobacteria</taxon>
        <taxon>Rhodospirillales</taxon>
        <taxon>Novispirillaceae</taxon>
        <taxon>Caenispirillum</taxon>
    </lineage>
</organism>
<reference evidence="1 2" key="1">
    <citation type="journal article" date="2013" name="Genome Announc.">
        <title>Draft Genome Sequence of an Alphaproteobacterium, Caenispirillum salinarum AK4(T), Isolated from a Solar Saltern.</title>
        <authorList>
            <person name="Khatri I."/>
            <person name="Singh A."/>
            <person name="Korpole S."/>
            <person name="Pinnaka A.K."/>
            <person name="Subramanian S."/>
        </authorList>
    </citation>
    <scope>NUCLEOTIDE SEQUENCE [LARGE SCALE GENOMIC DNA]</scope>
    <source>
        <strain evidence="1 2">AK4</strain>
    </source>
</reference>
<dbReference type="eggNOG" id="COG4448">
    <property type="taxonomic scope" value="Bacteria"/>
</dbReference>
<dbReference type="PATRIC" id="fig|1238182.3.peg.2182"/>
<sequence>MSTPDRTAPAAPETVTLFRNGYPESHHRVSAVVADAAGRVLHAWGDADATVFPRSALKPLQALPLLESGAADAFAVSDEELALAIASHNGLPMHVERVAAWLARLGLSTDDLECGAHPPFDAGATKSLYHDHAEPNPLHNNCSGKHTGMLATCLHLGLPTAGYSRPEHPLQQRILEVYAETTGTPAAAMPQGIDGCSLPAAAMPLAGLARAMARFAAPDDHFAADRAAAARRICRAWATHPELVAGPSTFNTDAMTLTGGRALLKRGAQGVYGGLVPDLGLGLAIKAESGSSIAADAMTAVVLRVLGVADETIWRRMTDLPYFKETSWRGLPAGEYRPVEGWPG</sequence>